<evidence type="ECO:0000313" key="3">
    <source>
        <dbReference type="Proteomes" id="UP000198618"/>
    </source>
</evidence>
<dbReference type="Gene3D" id="3.40.710.10">
    <property type="entry name" value="DD-peptidase/beta-lactamase superfamily"/>
    <property type="match status" value="1"/>
</dbReference>
<accession>A0A1I0EGM0</accession>
<keyword evidence="3" id="KW-1185">Reference proteome</keyword>
<dbReference type="Pfam" id="PF00144">
    <property type="entry name" value="Beta-lactamase"/>
    <property type="match status" value="1"/>
</dbReference>
<evidence type="ECO:0000313" key="2">
    <source>
        <dbReference type="EMBL" id="SET44476.1"/>
    </source>
</evidence>
<dbReference type="InterPro" id="IPR012338">
    <property type="entry name" value="Beta-lactam/transpept-like"/>
</dbReference>
<dbReference type="EMBL" id="FOHE01000011">
    <property type="protein sequence ID" value="SET44476.1"/>
    <property type="molecule type" value="Genomic_DNA"/>
</dbReference>
<organism evidence="2 3">
    <name type="scientific">Oceanobacillus limi</name>
    <dbReference type="NCBI Taxonomy" id="930131"/>
    <lineage>
        <taxon>Bacteria</taxon>
        <taxon>Bacillati</taxon>
        <taxon>Bacillota</taxon>
        <taxon>Bacilli</taxon>
        <taxon>Bacillales</taxon>
        <taxon>Bacillaceae</taxon>
        <taxon>Oceanobacillus</taxon>
    </lineage>
</organism>
<proteinExistence type="predicted"/>
<reference evidence="2 3" key="1">
    <citation type="submission" date="2016-10" db="EMBL/GenBank/DDBJ databases">
        <authorList>
            <person name="de Groot N.N."/>
        </authorList>
    </citation>
    <scope>NUCLEOTIDE SEQUENCE [LARGE SCALE GENOMIC DNA]</scope>
    <source>
        <strain evidence="2 3">IBRC-M 10780</strain>
    </source>
</reference>
<name>A0A1I0EGM0_9BACI</name>
<evidence type="ECO:0000259" key="1">
    <source>
        <dbReference type="Pfam" id="PF00144"/>
    </source>
</evidence>
<dbReference type="InterPro" id="IPR001466">
    <property type="entry name" value="Beta-lactam-related"/>
</dbReference>
<dbReference type="SUPFAM" id="SSF56601">
    <property type="entry name" value="beta-lactamase/transpeptidase-like"/>
    <property type="match status" value="1"/>
</dbReference>
<sequence>MVQAGRLSFDTKLTNCLPISFPHFHEEITINHLLTHTSGIPDYFDEDVMEDFEELWVEKPMYFL</sequence>
<dbReference type="AlphaFoldDB" id="A0A1I0EGM0"/>
<dbReference type="Proteomes" id="UP000198618">
    <property type="component" value="Unassembled WGS sequence"/>
</dbReference>
<protein>
    <submittedName>
        <fullName evidence="2">Beta-lactamase</fullName>
    </submittedName>
</protein>
<feature type="domain" description="Beta-lactamase-related" evidence="1">
    <location>
        <begin position="2"/>
        <end position="56"/>
    </location>
</feature>
<gene>
    <name evidence="2" type="ORF">SAMN05216389_111120</name>
</gene>
<dbReference type="STRING" id="930131.SAMN05216389_111120"/>